<comment type="caution">
    <text evidence="2">The sequence shown here is derived from an EMBL/GenBank/DDBJ whole genome shotgun (WGS) entry which is preliminary data.</text>
</comment>
<evidence type="ECO:0000313" key="2">
    <source>
        <dbReference type="EMBL" id="OZM75263.1"/>
    </source>
</evidence>
<proteinExistence type="inferred from homology"/>
<dbReference type="SUPFAM" id="SSF48264">
    <property type="entry name" value="Cytochrome P450"/>
    <property type="match status" value="1"/>
</dbReference>
<protein>
    <submittedName>
        <fullName evidence="2">Cytochrome P450</fullName>
    </submittedName>
</protein>
<dbReference type="PROSITE" id="PS00086">
    <property type="entry name" value="CYTOCHROME_P450"/>
    <property type="match status" value="1"/>
</dbReference>
<evidence type="ECO:0000313" key="3">
    <source>
        <dbReference type="Proteomes" id="UP000242444"/>
    </source>
</evidence>
<dbReference type="PANTHER" id="PTHR46696">
    <property type="entry name" value="P450, PUTATIVE (EUROFUNG)-RELATED"/>
    <property type="match status" value="1"/>
</dbReference>
<dbReference type="GO" id="GO:0004497">
    <property type="term" value="F:monooxygenase activity"/>
    <property type="evidence" value="ECO:0007669"/>
    <property type="project" value="InterPro"/>
</dbReference>
<sequence>MATCPFAAGTRGLDEPAPVRAEMRAAGPVVRAEAPAGGPVWIVTDPDLARAVLADPKVSKDTALAPRTWGRWTAGLEPSAAEQPALTTLEGQAHARLRRAHAPLLGAKRMTASYPRMVAIARDLLAPIAGEPVDLMADFSTRYPLTVLCELLGVPLDGVDTAMTACRGMHSQDQSEVAAAMSAFTELATAALNGGAGIATELAARMPGDTSREDLHYQIFALLFAGQLTTDPALGFLVARLLGDPGSLAAPGSSTAVDEAAVGEVLRLHPPAPFTLWRFTTTEIELAGIRLPAGAPLLIDIEGVNAVTAPGGQDLAFGAGPHYCIGAQLARHELCALAEVLRTRYPAARLTVPYADLRRIEPGGILGSRLAALPVVLR</sequence>
<dbReference type="InParanoid" id="A0A263D9V9"/>
<gene>
    <name evidence="2" type="ORF">CFN78_00925</name>
</gene>
<accession>A0A263D9V9</accession>
<name>A0A263D9V9_9PSEU</name>
<dbReference type="EMBL" id="NKYE01000001">
    <property type="protein sequence ID" value="OZM75263.1"/>
    <property type="molecule type" value="Genomic_DNA"/>
</dbReference>
<dbReference type="GO" id="GO:0005506">
    <property type="term" value="F:iron ion binding"/>
    <property type="evidence" value="ECO:0007669"/>
    <property type="project" value="InterPro"/>
</dbReference>
<dbReference type="OrthoDB" id="3962358at2"/>
<dbReference type="PANTHER" id="PTHR46696:SF1">
    <property type="entry name" value="CYTOCHROME P450 YJIB-RELATED"/>
    <property type="match status" value="1"/>
</dbReference>
<dbReference type="PRINTS" id="PR00359">
    <property type="entry name" value="BP450"/>
</dbReference>
<dbReference type="InterPro" id="IPR017972">
    <property type="entry name" value="Cyt_P450_CS"/>
</dbReference>
<dbReference type="Gene3D" id="1.10.630.10">
    <property type="entry name" value="Cytochrome P450"/>
    <property type="match status" value="1"/>
</dbReference>
<dbReference type="InterPro" id="IPR002397">
    <property type="entry name" value="Cyt_P450_B"/>
</dbReference>
<evidence type="ECO:0000256" key="1">
    <source>
        <dbReference type="ARBA" id="ARBA00010617"/>
    </source>
</evidence>
<organism evidence="2 3">
    <name type="scientific">Amycolatopsis antarctica</name>
    <dbReference type="NCBI Taxonomy" id="1854586"/>
    <lineage>
        <taxon>Bacteria</taxon>
        <taxon>Bacillati</taxon>
        <taxon>Actinomycetota</taxon>
        <taxon>Actinomycetes</taxon>
        <taxon>Pseudonocardiales</taxon>
        <taxon>Pseudonocardiaceae</taxon>
        <taxon>Amycolatopsis</taxon>
    </lineage>
</organism>
<dbReference type="GO" id="GO:0020037">
    <property type="term" value="F:heme binding"/>
    <property type="evidence" value="ECO:0007669"/>
    <property type="project" value="InterPro"/>
</dbReference>
<dbReference type="InterPro" id="IPR036396">
    <property type="entry name" value="Cyt_P450_sf"/>
</dbReference>
<keyword evidence="3" id="KW-1185">Reference proteome</keyword>
<comment type="similarity">
    <text evidence="1">Belongs to the cytochrome P450 family.</text>
</comment>
<dbReference type="Proteomes" id="UP000242444">
    <property type="component" value="Unassembled WGS sequence"/>
</dbReference>
<reference evidence="2 3" key="1">
    <citation type="submission" date="2017-07" db="EMBL/GenBank/DDBJ databases">
        <title>Amycolatopsis antarcticus sp. nov., isolated from the surface of an Antarcticus brown macroalga.</title>
        <authorList>
            <person name="Wang J."/>
            <person name="Leiva S."/>
            <person name="Huang J."/>
            <person name="Huang Y."/>
        </authorList>
    </citation>
    <scope>NUCLEOTIDE SEQUENCE [LARGE SCALE GENOMIC DNA]</scope>
    <source>
        <strain evidence="2 3">AU-G6</strain>
    </source>
</reference>
<dbReference type="InterPro" id="IPR001128">
    <property type="entry name" value="Cyt_P450"/>
</dbReference>
<dbReference type="GO" id="GO:0016705">
    <property type="term" value="F:oxidoreductase activity, acting on paired donors, with incorporation or reduction of molecular oxygen"/>
    <property type="evidence" value="ECO:0007669"/>
    <property type="project" value="InterPro"/>
</dbReference>
<dbReference type="PRINTS" id="PR00385">
    <property type="entry name" value="P450"/>
</dbReference>
<dbReference type="AlphaFoldDB" id="A0A263D9V9"/>